<sequence>MTPKGTANVFADSDGFLGIMAALCVKPFLCARLVSDVQMQLSCCLRPISKGTALFFSWELCSREGNITMLCRILLIRCRYGITFALAHFELASYFKRFNQSECFREVSRKPSTLRYRLPLKYFLPSEETIKLGINL</sequence>
<organism evidence="1 2">
    <name type="scientific">Araneus ventricosus</name>
    <name type="common">Orbweaver spider</name>
    <name type="synonym">Epeira ventricosa</name>
    <dbReference type="NCBI Taxonomy" id="182803"/>
    <lineage>
        <taxon>Eukaryota</taxon>
        <taxon>Metazoa</taxon>
        <taxon>Ecdysozoa</taxon>
        <taxon>Arthropoda</taxon>
        <taxon>Chelicerata</taxon>
        <taxon>Arachnida</taxon>
        <taxon>Araneae</taxon>
        <taxon>Araneomorphae</taxon>
        <taxon>Entelegynae</taxon>
        <taxon>Araneoidea</taxon>
        <taxon>Araneidae</taxon>
        <taxon>Araneus</taxon>
    </lineage>
</organism>
<protein>
    <submittedName>
        <fullName evidence="1">Uncharacterized protein</fullName>
    </submittedName>
</protein>
<keyword evidence="2" id="KW-1185">Reference proteome</keyword>
<dbReference type="AlphaFoldDB" id="A0A4Y2MNW7"/>
<proteinExistence type="predicted"/>
<dbReference type="EMBL" id="BGPR01007585">
    <property type="protein sequence ID" value="GBN28030.1"/>
    <property type="molecule type" value="Genomic_DNA"/>
</dbReference>
<reference evidence="1 2" key="1">
    <citation type="journal article" date="2019" name="Sci. Rep.">
        <title>Orb-weaving spider Araneus ventricosus genome elucidates the spidroin gene catalogue.</title>
        <authorList>
            <person name="Kono N."/>
            <person name="Nakamura H."/>
            <person name="Ohtoshi R."/>
            <person name="Moran D.A.P."/>
            <person name="Shinohara A."/>
            <person name="Yoshida Y."/>
            <person name="Fujiwara M."/>
            <person name="Mori M."/>
            <person name="Tomita M."/>
            <person name="Arakawa K."/>
        </authorList>
    </citation>
    <scope>NUCLEOTIDE SEQUENCE [LARGE SCALE GENOMIC DNA]</scope>
</reference>
<dbReference type="Proteomes" id="UP000499080">
    <property type="component" value="Unassembled WGS sequence"/>
</dbReference>
<gene>
    <name evidence="1" type="ORF">AVEN_82622_1</name>
</gene>
<evidence type="ECO:0000313" key="1">
    <source>
        <dbReference type="EMBL" id="GBN28030.1"/>
    </source>
</evidence>
<evidence type="ECO:0000313" key="2">
    <source>
        <dbReference type="Proteomes" id="UP000499080"/>
    </source>
</evidence>
<accession>A0A4Y2MNW7</accession>
<name>A0A4Y2MNW7_ARAVE</name>
<comment type="caution">
    <text evidence="1">The sequence shown here is derived from an EMBL/GenBank/DDBJ whole genome shotgun (WGS) entry which is preliminary data.</text>
</comment>